<keyword evidence="2" id="KW-1185">Reference proteome</keyword>
<dbReference type="EMBL" id="CP036267">
    <property type="protein sequence ID" value="QDT33767.1"/>
    <property type="molecule type" value="Genomic_DNA"/>
</dbReference>
<dbReference type="OrthoDB" id="290460at2"/>
<proteinExistence type="predicted"/>
<gene>
    <name evidence="1" type="ORF">Mal48_30220</name>
</gene>
<evidence type="ECO:0000313" key="1">
    <source>
        <dbReference type="EMBL" id="QDT33767.1"/>
    </source>
</evidence>
<sequence length="64" mass="7235">MNSLENDPDPQKQAAPKPGQKLACADGVYNSCDLFQERTEITICHNGECYRLRLTRKGKLILNK</sequence>
<organism evidence="1 2">
    <name type="scientific">Thalassoglobus polymorphus</name>
    <dbReference type="NCBI Taxonomy" id="2527994"/>
    <lineage>
        <taxon>Bacteria</taxon>
        <taxon>Pseudomonadati</taxon>
        <taxon>Planctomycetota</taxon>
        <taxon>Planctomycetia</taxon>
        <taxon>Planctomycetales</taxon>
        <taxon>Planctomycetaceae</taxon>
        <taxon>Thalassoglobus</taxon>
    </lineage>
</organism>
<dbReference type="KEGG" id="tpol:Mal48_30220"/>
<dbReference type="Gene3D" id="2.10.70.10">
    <property type="entry name" value="Complement Module, domain 1"/>
    <property type="match status" value="1"/>
</dbReference>
<dbReference type="InterPro" id="IPR019600">
    <property type="entry name" value="Hemin_uptake_protein_HemP"/>
</dbReference>
<dbReference type="Pfam" id="PF10636">
    <property type="entry name" value="hemP"/>
    <property type="match status" value="1"/>
</dbReference>
<accession>A0A517QQ85</accession>
<reference evidence="1 2" key="1">
    <citation type="submission" date="2019-02" db="EMBL/GenBank/DDBJ databases">
        <title>Deep-cultivation of Planctomycetes and their phenomic and genomic characterization uncovers novel biology.</title>
        <authorList>
            <person name="Wiegand S."/>
            <person name="Jogler M."/>
            <person name="Boedeker C."/>
            <person name="Pinto D."/>
            <person name="Vollmers J."/>
            <person name="Rivas-Marin E."/>
            <person name="Kohn T."/>
            <person name="Peeters S.H."/>
            <person name="Heuer A."/>
            <person name="Rast P."/>
            <person name="Oberbeckmann S."/>
            <person name="Bunk B."/>
            <person name="Jeske O."/>
            <person name="Meyerdierks A."/>
            <person name="Storesund J.E."/>
            <person name="Kallscheuer N."/>
            <person name="Luecker S."/>
            <person name="Lage O.M."/>
            <person name="Pohl T."/>
            <person name="Merkel B.J."/>
            <person name="Hornburger P."/>
            <person name="Mueller R.-W."/>
            <person name="Bruemmer F."/>
            <person name="Labrenz M."/>
            <person name="Spormann A.M."/>
            <person name="Op den Camp H."/>
            <person name="Overmann J."/>
            <person name="Amann R."/>
            <person name="Jetten M.S.M."/>
            <person name="Mascher T."/>
            <person name="Medema M.H."/>
            <person name="Devos D.P."/>
            <person name="Kaster A.-K."/>
            <person name="Ovreas L."/>
            <person name="Rohde M."/>
            <person name="Galperin M.Y."/>
            <person name="Jogler C."/>
        </authorList>
    </citation>
    <scope>NUCLEOTIDE SEQUENCE [LARGE SCALE GENOMIC DNA]</scope>
    <source>
        <strain evidence="1 2">Mal48</strain>
    </source>
</reference>
<dbReference type="RefSeq" id="WP_145200606.1">
    <property type="nucleotide sequence ID" value="NZ_CP036267.1"/>
</dbReference>
<dbReference type="AlphaFoldDB" id="A0A517QQ85"/>
<name>A0A517QQ85_9PLAN</name>
<evidence type="ECO:0000313" key="2">
    <source>
        <dbReference type="Proteomes" id="UP000315724"/>
    </source>
</evidence>
<protein>
    <submittedName>
        <fullName evidence="1">Hemin uptake protein hemP</fullName>
    </submittedName>
</protein>
<dbReference type="Proteomes" id="UP000315724">
    <property type="component" value="Chromosome"/>
</dbReference>